<dbReference type="EMBL" id="JACAZH010000011">
    <property type="protein sequence ID" value="KAF7354992.1"/>
    <property type="molecule type" value="Genomic_DNA"/>
</dbReference>
<proteinExistence type="predicted"/>
<sequence>MSITQRAEQGVRPLPPGAYYSAKLLGVMLYNKLSFRKHVELAQKRSTKAVLALSRIAALPTHICGDYSSLAVPRMDYALPVWYMSVSSNEHTRRAGTVWIAKTIGKVQRHAARLIIGALRTTATDVLDFHANLLPVHIRLNRSAFNAGVRLASLPLSNPIRGIMHRCHRVPRYRRLTIHHLLAAFPVLRCDFETIDPLVLTARPPENALTGQIAASKELHEGNGGSCAQRRTLHLHGWLEGGVGTAAVAMRGNDVKAHRVLHLGSLEEHTVFESEVVGAILALDIISGTPPSITAISSTPKAQPAQHFIAAFHAAHRYLLRTRSTLRIRLHWVPAHIDIAGNEAVDARAKEATLGAYSPLTTRYKTLETPLPISKSAALAAGSAAFKERWNTEWKA</sequence>
<dbReference type="InterPro" id="IPR012337">
    <property type="entry name" value="RNaseH-like_sf"/>
</dbReference>
<dbReference type="AlphaFoldDB" id="A0A8H6Y9B5"/>
<reference evidence="1" key="1">
    <citation type="submission" date="2020-05" db="EMBL/GenBank/DDBJ databases">
        <title>Mycena genomes resolve the evolution of fungal bioluminescence.</title>
        <authorList>
            <person name="Tsai I.J."/>
        </authorList>
    </citation>
    <scope>NUCLEOTIDE SEQUENCE</scope>
    <source>
        <strain evidence="1">160909Yilan</strain>
    </source>
</reference>
<dbReference type="InterPro" id="IPR036397">
    <property type="entry name" value="RNaseH_sf"/>
</dbReference>
<keyword evidence="2" id="KW-1185">Reference proteome</keyword>
<dbReference type="CDD" id="cd09276">
    <property type="entry name" value="Rnase_HI_RT_non_LTR"/>
    <property type="match status" value="1"/>
</dbReference>
<dbReference type="OrthoDB" id="3051850at2759"/>
<protein>
    <recommendedName>
        <fullName evidence="3">RNase H type-1 domain-containing protein</fullName>
    </recommendedName>
</protein>
<evidence type="ECO:0008006" key="3">
    <source>
        <dbReference type="Google" id="ProtNLM"/>
    </source>
</evidence>
<dbReference type="SUPFAM" id="SSF53098">
    <property type="entry name" value="Ribonuclease H-like"/>
    <property type="match status" value="1"/>
</dbReference>
<accession>A0A8H6Y9B5</accession>
<gene>
    <name evidence="1" type="ORF">MSAN_01414700</name>
</gene>
<evidence type="ECO:0000313" key="1">
    <source>
        <dbReference type="EMBL" id="KAF7354992.1"/>
    </source>
</evidence>
<comment type="caution">
    <text evidence="1">The sequence shown here is derived from an EMBL/GenBank/DDBJ whole genome shotgun (WGS) entry which is preliminary data.</text>
</comment>
<name>A0A8H6Y9B5_9AGAR</name>
<evidence type="ECO:0000313" key="2">
    <source>
        <dbReference type="Proteomes" id="UP000623467"/>
    </source>
</evidence>
<dbReference type="Gene3D" id="3.30.420.10">
    <property type="entry name" value="Ribonuclease H-like superfamily/Ribonuclease H"/>
    <property type="match status" value="1"/>
</dbReference>
<dbReference type="Proteomes" id="UP000623467">
    <property type="component" value="Unassembled WGS sequence"/>
</dbReference>
<organism evidence="1 2">
    <name type="scientific">Mycena sanguinolenta</name>
    <dbReference type="NCBI Taxonomy" id="230812"/>
    <lineage>
        <taxon>Eukaryota</taxon>
        <taxon>Fungi</taxon>
        <taxon>Dikarya</taxon>
        <taxon>Basidiomycota</taxon>
        <taxon>Agaricomycotina</taxon>
        <taxon>Agaricomycetes</taxon>
        <taxon>Agaricomycetidae</taxon>
        <taxon>Agaricales</taxon>
        <taxon>Marasmiineae</taxon>
        <taxon>Mycenaceae</taxon>
        <taxon>Mycena</taxon>
    </lineage>
</organism>
<dbReference type="GO" id="GO:0003676">
    <property type="term" value="F:nucleic acid binding"/>
    <property type="evidence" value="ECO:0007669"/>
    <property type="project" value="InterPro"/>
</dbReference>